<evidence type="ECO:0000313" key="2">
    <source>
        <dbReference type="Proteomes" id="UP001162162"/>
    </source>
</evidence>
<evidence type="ECO:0000313" key="1">
    <source>
        <dbReference type="EMBL" id="KAJ8937877.1"/>
    </source>
</evidence>
<reference evidence="1" key="1">
    <citation type="journal article" date="2023" name="Insect Mol. Biol.">
        <title>Genome sequencing provides insights into the evolution of gene families encoding plant cell wall-degrading enzymes in longhorned beetles.</title>
        <authorList>
            <person name="Shin N.R."/>
            <person name="Okamura Y."/>
            <person name="Kirsch R."/>
            <person name="Pauchet Y."/>
        </authorList>
    </citation>
    <scope>NUCLEOTIDE SEQUENCE</scope>
    <source>
        <strain evidence="1">AMC_N1</strain>
    </source>
</reference>
<keyword evidence="2" id="KW-1185">Reference proteome</keyword>
<dbReference type="AlphaFoldDB" id="A0AAV8XFZ1"/>
<comment type="caution">
    <text evidence="1">The sequence shown here is derived from an EMBL/GenBank/DDBJ whole genome shotgun (WGS) entry which is preliminary data.</text>
</comment>
<dbReference type="Gene3D" id="3.30.420.10">
    <property type="entry name" value="Ribonuclease H-like superfamily/Ribonuclease H"/>
    <property type="match status" value="1"/>
</dbReference>
<accession>A0AAV8XFZ1</accession>
<dbReference type="Proteomes" id="UP001162162">
    <property type="component" value="Unassembled WGS sequence"/>
</dbReference>
<gene>
    <name evidence="1" type="ORF">NQ318_021102</name>
</gene>
<dbReference type="PANTHER" id="PTHR47326:SF1">
    <property type="entry name" value="HTH PSQ-TYPE DOMAIN-CONTAINING PROTEIN"/>
    <property type="match status" value="1"/>
</dbReference>
<dbReference type="GO" id="GO:0003676">
    <property type="term" value="F:nucleic acid binding"/>
    <property type="evidence" value="ECO:0007669"/>
    <property type="project" value="InterPro"/>
</dbReference>
<dbReference type="InterPro" id="IPR036397">
    <property type="entry name" value="RNaseH_sf"/>
</dbReference>
<name>A0AAV8XFZ1_9CUCU</name>
<dbReference type="EMBL" id="JAPWTK010000607">
    <property type="protein sequence ID" value="KAJ8937877.1"/>
    <property type="molecule type" value="Genomic_DNA"/>
</dbReference>
<organism evidence="1 2">
    <name type="scientific">Aromia moschata</name>
    <dbReference type="NCBI Taxonomy" id="1265417"/>
    <lineage>
        <taxon>Eukaryota</taxon>
        <taxon>Metazoa</taxon>
        <taxon>Ecdysozoa</taxon>
        <taxon>Arthropoda</taxon>
        <taxon>Hexapoda</taxon>
        <taxon>Insecta</taxon>
        <taxon>Pterygota</taxon>
        <taxon>Neoptera</taxon>
        <taxon>Endopterygota</taxon>
        <taxon>Coleoptera</taxon>
        <taxon>Polyphaga</taxon>
        <taxon>Cucujiformia</taxon>
        <taxon>Chrysomeloidea</taxon>
        <taxon>Cerambycidae</taxon>
        <taxon>Cerambycinae</taxon>
        <taxon>Callichromatini</taxon>
        <taxon>Aromia</taxon>
    </lineage>
</organism>
<dbReference type="PANTHER" id="PTHR47326">
    <property type="entry name" value="TRANSPOSABLE ELEMENT TC3 TRANSPOSASE-LIKE PROTEIN"/>
    <property type="match status" value="1"/>
</dbReference>
<protein>
    <submittedName>
        <fullName evidence="1">Uncharacterized protein</fullName>
    </submittedName>
</protein>
<sequence>MEPYWYRSTKMITNVGWNIAIGFCKITCNQTIIFWELFYFRTSLVLQIWDYLTDKILDIVRFGFNVWLGIIGSRIIGPIIFEGPLTGARYLRFLQNEIEDILDELPLNLWHGMYFQQDGAPPHNSRIVIDYLQRRFGEKVISMNGPVRWPPRSPDLTPLIFLFELRVRRAINCITAQQLANVLRETAMRVQKCMSKNNVYILGLEQNSRIPTVIQAAAYRYPVFQVAAARPARRGAGGDCDAKQVPYLFSPLKVARL</sequence>
<proteinExistence type="predicted"/>